<comment type="caution">
    <text evidence="6">The sequence shown here is derived from an EMBL/GenBank/DDBJ whole genome shotgun (WGS) entry which is preliminary data.</text>
</comment>
<name>I0YTJ2_COCSC</name>
<evidence type="ECO:0000256" key="1">
    <source>
        <dbReference type="ARBA" id="ARBA00004173"/>
    </source>
</evidence>
<dbReference type="SUPFAM" id="SSF160909">
    <property type="entry name" value="ATP12-like"/>
    <property type="match status" value="1"/>
</dbReference>
<dbReference type="Gene3D" id="1.10.3580.10">
    <property type="entry name" value="ATP12 ATPase"/>
    <property type="match status" value="1"/>
</dbReference>
<dbReference type="PANTHER" id="PTHR21013:SF10">
    <property type="entry name" value="ATP SYNTHASE MITOCHONDRIAL F1 COMPLEX ASSEMBLY FACTOR 2"/>
    <property type="match status" value="1"/>
</dbReference>
<evidence type="ECO:0000256" key="4">
    <source>
        <dbReference type="ARBA" id="ARBA00023128"/>
    </source>
</evidence>
<protein>
    <submittedName>
        <fullName evidence="6">ATP12-domain-containing protein</fullName>
    </submittedName>
</protein>
<accession>I0YTJ2</accession>
<evidence type="ECO:0000313" key="7">
    <source>
        <dbReference type="Proteomes" id="UP000007264"/>
    </source>
</evidence>
<dbReference type="Gene3D" id="3.30.2180.10">
    <property type="entry name" value="ATP12-like"/>
    <property type="match status" value="1"/>
</dbReference>
<comment type="subcellular location">
    <subcellularLocation>
        <location evidence="1">Mitochondrion</location>
    </subcellularLocation>
</comment>
<comment type="similarity">
    <text evidence="2">Belongs to the ATP12 family.</text>
</comment>
<dbReference type="GeneID" id="17039695"/>
<organism evidence="6 7">
    <name type="scientific">Coccomyxa subellipsoidea (strain C-169)</name>
    <name type="common">Green microalga</name>
    <dbReference type="NCBI Taxonomy" id="574566"/>
    <lineage>
        <taxon>Eukaryota</taxon>
        <taxon>Viridiplantae</taxon>
        <taxon>Chlorophyta</taxon>
        <taxon>core chlorophytes</taxon>
        <taxon>Trebouxiophyceae</taxon>
        <taxon>Trebouxiophyceae incertae sedis</taxon>
        <taxon>Coccomyxaceae</taxon>
        <taxon>Coccomyxa</taxon>
        <taxon>Coccomyxa subellipsoidea</taxon>
    </lineage>
</organism>
<keyword evidence="3" id="KW-0809">Transit peptide</keyword>
<feature type="non-terminal residue" evidence="6">
    <location>
        <position position="275"/>
    </location>
</feature>
<reference evidence="6 7" key="1">
    <citation type="journal article" date="2012" name="Genome Biol.">
        <title>The genome of the polar eukaryotic microalga coccomyxa subellipsoidea reveals traits of cold adaptation.</title>
        <authorList>
            <person name="Blanc G."/>
            <person name="Agarkova I."/>
            <person name="Grimwood J."/>
            <person name="Kuo A."/>
            <person name="Brueggeman A."/>
            <person name="Dunigan D."/>
            <person name="Gurnon J."/>
            <person name="Ladunga I."/>
            <person name="Lindquist E."/>
            <person name="Lucas S."/>
            <person name="Pangilinan J."/>
            <person name="Proschold T."/>
            <person name="Salamov A."/>
            <person name="Schmutz J."/>
            <person name="Weeks D."/>
            <person name="Yamada T."/>
            <person name="Claverie J.M."/>
            <person name="Grigoriev I."/>
            <person name="Van Etten J."/>
            <person name="Lomsadze A."/>
            <person name="Borodovsky M."/>
        </authorList>
    </citation>
    <scope>NUCLEOTIDE SEQUENCE [LARGE SCALE GENOMIC DNA]</scope>
    <source>
        <strain evidence="6 7">C-169</strain>
    </source>
</reference>
<dbReference type="GO" id="GO:0033615">
    <property type="term" value="P:mitochondrial proton-transporting ATP synthase complex assembly"/>
    <property type="evidence" value="ECO:0007669"/>
    <property type="project" value="TreeGrafter"/>
</dbReference>
<dbReference type="STRING" id="574566.I0YTJ2"/>
<dbReference type="RefSeq" id="XP_005646255.1">
    <property type="nucleotide sequence ID" value="XM_005646198.1"/>
</dbReference>
<dbReference type="Pfam" id="PF07542">
    <property type="entry name" value="ATP12"/>
    <property type="match status" value="1"/>
</dbReference>
<dbReference type="AlphaFoldDB" id="I0YTJ2"/>
<dbReference type="KEGG" id="csl:COCSUDRAFT_24830"/>
<keyword evidence="7" id="KW-1185">Reference proteome</keyword>
<dbReference type="GO" id="GO:0005739">
    <property type="term" value="C:mitochondrion"/>
    <property type="evidence" value="ECO:0007669"/>
    <property type="project" value="UniProtKB-SubCell"/>
</dbReference>
<dbReference type="PANTHER" id="PTHR21013">
    <property type="entry name" value="ATP SYNTHASE MITOCHONDRIAL F1 COMPLEX ASSEMBLY FACTOR 2/ATP12 PROTEIN, MITOCHONDRIAL PRECURSOR"/>
    <property type="match status" value="1"/>
</dbReference>
<keyword evidence="4" id="KW-0496">Mitochondrion</keyword>
<dbReference type="eggNOG" id="KOG3015">
    <property type="taxonomic scope" value="Eukaryota"/>
</dbReference>
<evidence type="ECO:0000313" key="6">
    <source>
        <dbReference type="EMBL" id="EIE21711.1"/>
    </source>
</evidence>
<sequence>MSGLRDAVLKTLLGRGRSSHGHAWGHKHTDTVCSYVQTIRTAFTVAASRWQGHITVQETTGGCMILFDGKALRTPARFPLILPNRALALAVAAEWQWQDDMKIRPFTMPLMSLAATAIDQPKHRNLVVNTLLTYLHADSACCRDAPGPLSARQAQVYDPIVEWASKALQTEITISDSIFGSEQPEEAIEAVRCYLEGLSAWQLAATERLIGTCRSLLVGLAVSEGHLDLTQALQAARLEEEFQIDRWGLVEGGHDVDQANAKVQLAAPSLFLRLL</sequence>
<dbReference type="EMBL" id="AGSI01000012">
    <property type="protein sequence ID" value="EIE21711.1"/>
    <property type="molecule type" value="Genomic_DNA"/>
</dbReference>
<evidence type="ECO:0000256" key="5">
    <source>
        <dbReference type="ARBA" id="ARBA00023186"/>
    </source>
</evidence>
<dbReference type="OrthoDB" id="5673at2759"/>
<evidence type="ECO:0000256" key="3">
    <source>
        <dbReference type="ARBA" id="ARBA00022946"/>
    </source>
</evidence>
<dbReference type="InterPro" id="IPR011419">
    <property type="entry name" value="ATP12_ATP_synth-F1-assembly"/>
</dbReference>
<evidence type="ECO:0000256" key="2">
    <source>
        <dbReference type="ARBA" id="ARBA00008231"/>
    </source>
</evidence>
<keyword evidence="5" id="KW-0143">Chaperone</keyword>
<dbReference type="Proteomes" id="UP000007264">
    <property type="component" value="Unassembled WGS sequence"/>
</dbReference>
<gene>
    <name evidence="6" type="ORF">COCSUDRAFT_24830</name>
</gene>
<proteinExistence type="inferred from homology"/>
<dbReference type="InterPro" id="IPR023335">
    <property type="entry name" value="ATP12_ortho_dom_sf"/>
</dbReference>
<dbReference type="InterPro" id="IPR042272">
    <property type="entry name" value="ATP12_ATP_synth-F1-assembly_N"/>
</dbReference>